<protein>
    <submittedName>
        <fullName evidence="11">SNARE domain</fullName>
    </submittedName>
</protein>
<evidence type="ECO:0000256" key="1">
    <source>
        <dbReference type="ARBA" id="ARBA00004394"/>
    </source>
</evidence>
<evidence type="ECO:0000256" key="9">
    <source>
        <dbReference type="SAM" id="Phobius"/>
    </source>
</evidence>
<evidence type="ECO:0000256" key="3">
    <source>
        <dbReference type="ARBA" id="ARBA00022692"/>
    </source>
</evidence>
<keyword evidence="2" id="KW-0813">Transport</keyword>
<dbReference type="PANTHER" id="PTHR12791">
    <property type="entry name" value="GOLGI SNARE BET1-RELATED"/>
    <property type="match status" value="1"/>
</dbReference>
<name>A0ABN7ARI3_9HEMI</name>
<reference evidence="11 12" key="1">
    <citation type="submission" date="2023-09" db="EMBL/GenBank/DDBJ databases">
        <title>Nesidiocoris tenuis whole genome shotgun sequence.</title>
        <authorList>
            <person name="Shibata T."/>
            <person name="Shimoda M."/>
            <person name="Kobayashi T."/>
            <person name="Uehara T."/>
        </authorList>
    </citation>
    <scope>NUCLEOTIDE SEQUENCE [LARGE SCALE GENOMIC DNA]</scope>
    <source>
        <strain evidence="11 12">Japan</strain>
    </source>
</reference>
<keyword evidence="3 9" id="KW-0812">Transmembrane</keyword>
<keyword evidence="7 9" id="KW-0472">Membrane</keyword>
<evidence type="ECO:0000313" key="12">
    <source>
        <dbReference type="Proteomes" id="UP001307889"/>
    </source>
</evidence>
<dbReference type="InterPro" id="IPR039899">
    <property type="entry name" value="BET1_SNARE"/>
</dbReference>
<dbReference type="SMART" id="SM00397">
    <property type="entry name" value="t_SNARE"/>
    <property type="match status" value="1"/>
</dbReference>
<dbReference type="Gene3D" id="1.20.5.110">
    <property type="match status" value="1"/>
</dbReference>
<evidence type="ECO:0000256" key="4">
    <source>
        <dbReference type="ARBA" id="ARBA00022927"/>
    </source>
</evidence>
<evidence type="ECO:0000256" key="7">
    <source>
        <dbReference type="ARBA" id="ARBA00023136"/>
    </source>
</evidence>
<gene>
    <name evidence="11" type="ORF">NTJ_07630</name>
</gene>
<dbReference type="InterPro" id="IPR000727">
    <property type="entry name" value="T_SNARE_dom"/>
</dbReference>
<evidence type="ECO:0000256" key="6">
    <source>
        <dbReference type="ARBA" id="ARBA00023034"/>
    </source>
</evidence>
<organism evidence="11 12">
    <name type="scientific">Nesidiocoris tenuis</name>
    <dbReference type="NCBI Taxonomy" id="355587"/>
    <lineage>
        <taxon>Eukaryota</taxon>
        <taxon>Metazoa</taxon>
        <taxon>Ecdysozoa</taxon>
        <taxon>Arthropoda</taxon>
        <taxon>Hexapoda</taxon>
        <taxon>Insecta</taxon>
        <taxon>Pterygota</taxon>
        <taxon>Neoptera</taxon>
        <taxon>Paraneoptera</taxon>
        <taxon>Hemiptera</taxon>
        <taxon>Heteroptera</taxon>
        <taxon>Panheteroptera</taxon>
        <taxon>Cimicomorpha</taxon>
        <taxon>Miridae</taxon>
        <taxon>Dicyphina</taxon>
        <taxon>Nesidiocoris</taxon>
    </lineage>
</organism>
<evidence type="ECO:0000256" key="8">
    <source>
        <dbReference type="ARBA" id="ARBA00046280"/>
    </source>
</evidence>
<evidence type="ECO:0000259" key="10">
    <source>
        <dbReference type="PROSITE" id="PS50192"/>
    </source>
</evidence>
<accession>A0ABN7ARI3</accession>
<proteinExistence type="predicted"/>
<feature type="transmembrane region" description="Helical" evidence="9">
    <location>
        <begin position="92"/>
        <end position="111"/>
    </location>
</feature>
<dbReference type="Proteomes" id="UP001307889">
    <property type="component" value="Chromosome 5"/>
</dbReference>
<keyword evidence="6" id="KW-0333">Golgi apparatus</keyword>
<sequence length="114" mass="13265">MNNSKMRRAGNSSYAYHQVPAAELEEENNQMTENLKEKIGALKSLSIDIGAEVKYQDRLLRDMDEDFERTGGFLGNTISRVVRLSRASHNYYIIYLFIFSIVVFFILYIALKFR</sequence>
<keyword evidence="12" id="KW-1185">Reference proteome</keyword>
<dbReference type="SUPFAM" id="SSF58038">
    <property type="entry name" value="SNARE fusion complex"/>
    <property type="match status" value="1"/>
</dbReference>
<dbReference type="PROSITE" id="PS50192">
    <property type="entry name" value="T_SNARE"/>
    <property type="match status" value="1"/>
</dbReference>
<keyword evidence="5 9" id="KW-1133">Transmembrane helix</keyword>
<evidence type="ECO:0000256" key="5">
    <source>
        <dbReference type="ARBA" id="ARBA00022989"/>
    </source>
</evidence>
<comment type="subcellular location">
    <subcellularLocation>
        <location evidence="8">Endomembrane system</location>
        <topology evidence="8">Single-pass type IV membrane protein</topology>
    </subcellularLocation>
    <subcellularLocation>
        <location evidence="1">Golgi apparatus membrane</location>
    </subcellularLocation>
</comment>
<dbReference type="CDD" id="cd15853">
    <property type="entry name" value="SNARE_Bet1"/>
    <property type="match status" value="1"/>
</dbReference>
<feature type="domain" description="T-SNARE coiled-coil homology" evidence="10">
    <location>
        <begin position="22"/>
        <end position="84"/>
    </location>
</feature>
<evidence type="ECO:0000256" key="2">
    <source>
        <dbReference type="ARBA" id="ARBA00022448"/>
    </source>
</evidence>
<keyword evidence="4" id="KW-0653">Protein transport</keyword>
<dbReference type="EMBL" id="AP028913">
    <property type="protein sequence ID" value="BES94820.1"/>
    <property type="molecule type" value="Genomic_DNA"/>
</dbReference>
<evidence type="ECO:0000313" key="11">
    <source>
        <dbReference type="EMBL" id="BES94820.1"/>
    </source>
</evidence>